<keyword evidence="12" id="KW-1185">Reference proteome</keyword>
<dbReference type="InterPro" id="IPR042094">
    <property type="entry name" value="T2SS_GspF_sf"/>
</dbReference>
<feature type="transmembrane region" description="Helical" evidence="9">
    <location>
        <begin position="227"/>
        <end position="251"/>
    </location>
</feature>
<evidence type="ECO:0000256" key="8">
    <source>
        <dbReference type="RuleBase" id="RU003923"/>
    </source>
</evidence>
<evidence type="ECO:0000259" key="10">
    <source>
        <dbReference type="Pfam" id="PF00482"/>
    </source>
</evidence>
<dbReference type="PROSITE" id="PS00874">
    <property type="entry name" value="T2SP_F"/>
    <property type="match status" value="1"/>
</dbReference>
<dbReference type="EMBL" id="JBHUOP010000001">
    <property type="protein sequence ID" value="MFD2839653.1"/>
    <property type="molecule type" value="Genomic_DNA"/>
</dbReference>
<organism evidence="11 12">
    <name type="scientific">Populibacterium corticicola</name>
    <dbReference type="NCBI Taxonomy" id="1812826"/>
    <lineage>
        <taxon>Bacteria</taxon>
        <taxon>Bacillati</taxon>
        <taxon>Actinomycetota</taxon>
        <taxon>Actinomycetes</taxon>
        <taxon>Micrococcales</taxon>
        <taxon>Jonesiaceae</taxon>
        <taxon>Populibacterium</taxon>
    </lineage>
</organism>
<evidence type="ECO:0000256" key="9">
    <source>
        <dbReference type="SAM" id="Phobius"/>
    </source>
</evidence>
<dbReference type="Proteomes" id="UP001597391">
    <property type="component" value="Unassembled WGS sequence"/>
</dbReference>
<comment type="caution">
    <text evidence="11">The sequence shown here is derived from an EMBL/GenBank/DDBJ whole genome shotgun (WGS) entry which is preliminary data.</text>
</comment>
<accession>A0ABW5XFP1</accession>
<keyword evidence="6 9" id="KW-1133">Transmembrane helix</keyword>
<evidence type="ECO:0000256" key="5">
    <source>
        <dbReference type="ARBA" id="ARBA00022692"/>
    </source>
</evidence>
<comment type="similarity">
    <text evidence="2 8">Belongs to the GSP F family.</text>
</comment>
<proteinExistence type="inferred from homology"/>
<evidence type="ECO:0000313" key="11">
    <source>
        <dbReference type="EMBL" id="MFD2839653.1"/>
    </source>
</evidence>
<reference evidence="12" key="1">
    <citation type="journal article" date="2019" name="Int. J. Syst. Evol. Microbiol.">
        <title>The Global Catalogue of Microorganisms (GCM) 10K type strain sequencing project: providing services to taxonomists for standard genome sequencing and annotation.</title>
        <authorList>
            <consortium name="The Broad Institute Genomics Platform"/>
            <consortium name="The Broad Institute Genome Sequencing Center for Infectious Disease"/>
            <person name="Wu L."/>
            <person name="Ma J."/>
        </authorList>
    </citation>
    <scope>NUCLEOTIDE SEQUENCE [LARGE SCALE GENOMIC DNA]</scope>
    <source>
        <strain evidence="12">KCTC 33576</strain>
    </source>
</reference>
<dbReference type="Gene3D" id="1.20.81.30">
    <property type="entry name" value="Type II secretion system (T2SS), domain F"/>
    <property type="match status" value="2"/>
</dbReference>
<dbReference type="PANTHER" id="PTHR30012">
    <property type="entry name" value="GENERAL SECRETION PATHWAY PROTEIN"/>
    <property type="match status" value="1"/>
</dbReference>
<keyword evidence="3 8" id="KW-0813">Transport</keyword>
<dbReference type="InterPro" id="IPR001992">
    <property type="entry name" value="T2SS_GspF/T4SS_PilC_CS"/>
</dbReference>
<comment type="subcellular location">
    <subcellularLocation>
        <location evidence="1 8">Cell membrane</location>
        <topology evidence="1 8">Multi-pass membrane protein</topology>
    </subcellularLocation>
</comment>
<feature type="domain" description="Type II secretion system protein GspF" evidence="10">
    <location>
        <begin position="83"/>
        <end position="205"/>
    </location>
</feature>
<sequence length="416" mass="45517">MSSNQPTLVDELHEYEYTVRNAQGKIVSARIEAPNEQAVAGRLAQMGLVPVSIQKIEKSGLNKEIEIGFLKKKIELRDLAVMSRQMATMISAGLSLLRTLSILAEQTENEELGKILTQTRAEVEKGGALSSSFAKHPTVFPPIMINIIRAGETGGFLESALLGLAENFESEVKLKAKIKSAMTYPIVVFIMAILATVGMLLFIVPIFDEMFTSMGGKLPGPTQLLVYMSQIMKWLAPVLAVAFVFFSVWWAKNKHKDEVRSKVDPVKLKAPVFGKLFQKVAIARFTRNFATMLGAGVPILQALDIVGSTAGNWQIEDALKDVQHGVRQGLALSVPMAKHDVFPQMVTQMVAVGEDSGAMETMLSKIADFYDQEVEAATESLTALLEPLMIAFLGVVVGGMIIALYLPIFNIMELVQ</sequence>
<protein>
    <submittedName>
        <fullName evidence="11">Type II secretion system F family protein</fullName>
    </submittedName>
</protein>
<keyword evidence="7 9" id="KW-0472">Membrane</keyword>
<feature type="domain" description="Type II secretion system protein GspF" evidence="10">
    <location>
        <begin position="285"/>
        <end position="407"/>
    </location>
</feature>
<evidence type="ECO:0000256" key="2">
    <source>
        <dbReference type="ARBA" id="ARBA00005745"/>
    </source>
</evidence>
<keyword evidence="5 8" id="KW-0812">Transmembrane</keyword>
<gene>
    <name evidence="11" type="ORF">ACFSYH_03615</name>
</gene>
<feature type="transmembrane region" description="Helical" evidence="9">
    <location>
        <begin position="388"/>
        <end position="408"/>
    </location>
</feature>
<evidence type="ECO:0000313" key="12">
    <source>
        <dbReference type="Proteomes" id="UP001597391"/>
    </source>
</evidence>
<feature type="transmembrane region" description="Helical" evidence="9">
    <location>
        <begin position="183"/>
        <end position="207"/>
    </location>
</feature>
<dbReference type="Pfam" id="PF00482">
    <property type="entry name" value="T2SSF"/>
    <property type="match status" value="2"/>
</dbReference>
<keyword evidence="4" id="KW-1003">Cell membrane</keyword>
<dbReference type="InterPro" id="IPR003004">
    <property type="entry name" value="GspF/PilC"/>
</dbReference>
<dbReference type="RefSeq" id="WP_377465155.1">
    <property type="nucleotide sequence ID" value="NZ_JBHUOP010000001.1"/>
</dbReference>
<evidence type="ECO:0000256" key="1">
    <source>
        <dbReference type="ARBA" id="ARBA00004651"/>
    </source>
</evidence>
<dbReference type="InterPro" id="IPR018076">
    <property type="entry name" value="T2SS_GspF_dom"/>
</dbReference>
<evidence type="ECO:0000256" key="3">
    <source>
        <dbReference type="ARBA" id="ARBA00022448"/>
    </source>
</evidence>
<name>A0ABW5XFP1_9MICO</name>
<evidence type="ECO:0000256" key="4">
    <source>
        <dbReference type="ARBA" id="ARBA00022475"/>
    </source>
</evidence>
<evidence type="ECO:0000256" key="6">
    <source>
        <dbReference type="ARBA" id="ARBA00022989"/>
    </source>
</evidence>
<evidence type="ECO:0000256" key="7">
    <source>
        <dbReference type="ARBA" id="ARBA00023136"/>
    </source>
</evidence>
<dbReference type="PANTHER" id="PTHR30012:SF0">
    <property type="entry name" value="TYPE II SECRETION SYSTEM PROTEIN F-RELATED"/>
    <property type="match status" value="1"/>
</dbReference>
<dbReference type="PRINTS" id="PR00812">
    <property type="entry name" value="BCTERIALGSPF"/>
</dbReference>